<comment type="caution">
    <text evidence="6">The sequence shown here is derived from an EMBL/GenBank/DDBJ whole genome shotgun (WGS) entry which is preliminary data.</text>
</comment>
<dbReference type="PANTHER" id="PTHR45527:SF1">
    <property type="entry name" value="FATTY ACID SYNTHASE"/>
    <property type="match status" value="1"/>
</dbReference>
<evidence type="ECO:0000256" key="1">
    <source>
        <dbReference type="ARBA" id="ARBA00001957"/>
    </source>
</evidence>
<dbReference type="NCBIfam" id="TIGR01733">
    <property type="entry name" value="AA-adenyl-dom"/>
    <property type="match status" value="2"/>
</dbReference>
<feature type="region of interest" description="Disordered" evidence="4">
    <location>
        <begin position="22"/>
        <end position="41"/>
    </location>
</feature>
<evidence type="ECO:0000256" key="3">
    <source>
        <dbReference type="ARBA" id="ARBA00022553"/>
    </source>
</evidence>
<dbReference type="PANTHER" id="PTHR45527">
    <property type="entry name" value="NONRIBOSOMAL PEPTIDE SYNTHETASE"/>
    <property type="match status" value="1"/>
</dbReference>
<keyword evidence="7" id="KW-1185">Reference proteome</keyword>
<dbReference type="Pfam" id="PF00501">
    <property type="entry name" value="AMP-binding"/>
    <property type="match status" value="2"/>
</dbReference>
<dbReference type="PROSITE" id="PS00012">
    <property type="entry name" value="PHOSPHOPANTETHEINE"/>
    <property type="match status" value="2"/>
</dbReference>
<dbReference type="InterPro" id="IPR000873">
    <property type="entry name" value="AMP-dep_synth/lig_dom"/>
</dbReference>
<proteinExistence type="predicted"/>
<dbReference type="InterPro" id="IPR001242">
    <property type="entry name" value="Condensation_dom"/>
</dbReference>
<dbReference type="CDD" id="cd17643">
    <property type="entry name" value="A_NRPS_Cytc1-like"/>
    <property type="match status" value="1"/>
</dbReference>
<dbReference type="InterPro" id="IPR025110">
    <property type="entry name" value="AMP-bd_C"/>
</dbReference>
<comment type="cofactor">
    <cofactor evidence="1">
        <name>pantetheine 4'-phosphate</name>
        <dbReference type="ChEBI" id="CHEBI:47942"/>
    </cofactor>
</comment>
<dbReference type="InterPro" id="IPR020806">
    <property type="entry name" value="PKS_PP-bd"/>
</dbReference>
<dbReference type="RefSeq" id="WP_219543184.1">
    <property type="nucleotide sequence ID" value="NZ_JAHKRN010000002.1"/>
</dbReference>
<dbReference type="Pfam" id="PF00668">
    <property type="entry name" value="Condensation"/>
    <property type="match status" value="2"/>
</dbReference>
<dbReference type="EMBL" id="JBHSNW010000002">
    <property type="protein sequence ID" value="MFC5814535.1"/>
    <property type="molecule type" value="Genomic_DNA"/>
</dbReference>
<evidence type="ECO:0000256" key="4">
    <source>
        <dbReference type="SAM" id="MobiDB-lite"/>
    </source>
</evidence>
<evidence type="ECO:0000313" key="7">
    <source>
        <dbReference type="Proteomes" id="UP001596096"/>
    </source>
</evidence>
<feature type="domain" description="Carrier" evidence="5">
    <location>
        <begin position="975"/>
        <end position="1049"/>
    </location>
</feature>
<dbReference type="InterPro" id="IPR010071">
    <property type="entry name" value="AA_adenyl_dom"/>
</dbReference>
<dbReference type="PROSITE" id="PS00455">
    <property type="entry name" value="AMP_BINDING"/>
    <property type="match status" value="2"/>
</dbReference>
<dbReference type="Pfam" id="PF00550">
    <property type="entry name" value="PP-binding"/>
    <property type="match status" value="2"/>
</dbReference>
<dbReference type="Pfam" id="PF13193">
    <property type="entry name" value="AMP-binding_C"/>
    <property type="match status" value="2"/>
</dbReference>
<dbReference type="CDD" id="cd12117">
    <property type="entry name" value="A_NRPS_Srf_like"/>
    <property type="match status" value="1"/>
</dbReference>
<dbReference type="InterPro" id="IPR006162">
    <property type="entry name" value="Ppantetheine_attach_site"/>
</dbReference>
<dbReference type="SMART" id="SM00823">
    <property type="entry name" value="PKS_PP"/>
    <property type="match status" value="2"/>
</dbReference>
<name>A0ABW1BMT7_9ACTN</name>
<dbReference type="PROSITE" id="PS50075">
    <property type="entry name" value="CARRIER"/>
    <property type="match status" value="2"/>
</dbReference>
<evidence type="ECO:0000259" key="5">
    <source>
        <dbReference type="PROSITE" id="PS50075"/>
    </source>
</evidence>
<sequence length="2141" mass="233753">MHTDRAQELLIDKLLAEAGLGDAAGAPPAVPRRRPGDDPLSSGQERLWFLDQWRPGTPLYNVPVLLELHGPADVEELRRAVQGLADRHAVLRTAFTVGAGGRPRTRVHERAGVPWSHEQASAWQAATALAGERVREPFDLTAAPLMRAGLISHTAEHHLLWISFHHIAVDGWSLGLLLDELAGGEPAVPPVEYADYAAWERARPLEDGLAWWRQHLEGLPPLLELPADRRRPPVQEYGGATEHFLLPAPERVRDLARASGATVFEVLFSAFALVLGRWSGRTDLVIGTPVAGRPAPELEELVGFFVNTLVVRADLSGDPTFTELLERVRESSAQSQAHQQVPFAALVDALQPERELSHPPLVQVQFGLHRQERSRWRLGAAEAVQLPADTGTAKFDLTVTVVDCDGELRVELEYATALFDAGTARRLADQWQTLLAGLLAAPHLPVSHISALPEAERRLIEGWSGPARRIEPGTTLPGLVAEQVRARPDAVAVTDGPLRLTYAELWERSGALAARLGSGPGDLVGLACRRSAELVVGMLAILRTGAAYVPLDPAYPAARLAFMLADAELEIVVTQRGVELPDGDHRTVLADAPAAEVDYDGPGPDPGDLAYLIYTSGSTGTPKAVMVTHHNVVRLLESTRPAYGFGPDDVWTLLHSSSFDVSVWEVWNCLATGGRLVVVSHWESREPEAYYDLVARERVTVLNATPAVFRQFVGVDERRAAELALRLVVFAGDALDRDSVRRWWQRHPEDAPRLVNMYGITETTVHSTYAPLTGELLAGRTSPIGVPLPDLGIHVLDRDGLPVAAGVIGEIHVSGDGVARGYWKRPDLTAQRFLPDPFSGRPGARMYRSGDLASWRPDGTLEFHGRADHQLKIRGFRIEPGEVEAAVCEHPRAGRCVVVAHGSPERRLVAYVESRGELSVEDVHEFLEPRLPAHLVPSVVIILDELPQSRNGKIDRAALPDPAEERPALGRAYVAPRTETERVLAAVWAEVLELERVGVTDNFFHLGGDSIRSVQVLALARERGLDFELQRLFQLPTVAQLATGITPAAPVARERERYALVSEEDRARLPEDVVDAYPMAALQVGMVFHMESDDRMLYQNVDSFHLRAPWDERAFREATAQVVARHDILRTSFHLSGYSDMLQLVHRAAELPIEVADLRGMDAEEQGRIIGELVDRERGRPFDLARPPLWRFFVHRRGDDSFQWTLVEHHAILDGWSLHSTIAEILERYLALLKDPAAAAGPPPASTYRDFVEVERRTVESPQERAWWTERLAGLERLELPRWPADCPAEETAPAYAVEDWTLPEGSSEFYAWRETKIPAELCQGLERTAEQLGVPLKSVLLAVHLRVLAYLAGTEDVVTGMAFNGRLEEADGTESRGLFLNSLPIRARVGGTWAELIRAVFEEENALLPHRRFPMSRIQQLAGGGPLYETHFVYNHFHVLKDVLDGGEVAFVDPKLDAFTTVRVEPTNYPFVCGFLRNPRSGTGLLMGLDFHSGEFAPEQVRRIRDYYLTALHQVVADPRSPVAAAPLAAPAERAQVERWNATQRPAPLERSLEELVAEHVQLRPGSVAVADGEVRLSYARLWERAGAVAGRLREAGVRPGDLVGLCAERSADLVAAIVGILRAGGSYVPLDPSYPPERLSFMLADTGAGVVLGHRRLLAGLPLSEGQGMPLEDIAEQTGTVEGTGHGGGDRVATVVYTSGSTGRPKGVAVAHRGIVRLVCGTDYVRLGPDSVVAQLSNASFDPLLFELWGALLNGGRLVIVPNETVLSPPRLAELVKAEGVTTLALVTALFNSAVGAEPAVFSTVGQVYIGGERVNLASLRQAGHPGLHNIYGPTEVTSISTCLPLADIPATNGQIGPPIANTQAWVVSTTLSPAPVGVPGELWLGGPGVAVGYWRRPGLTADRFVADPFSGTPGARLYRTGDLARWRPDGTLEFLGRRDHQVKVRGFRVELGEVEASLAAHPAVATCVVTAPAGRLLAYVQPNAAVSAEELLGHLAERLPEHMVPTTVMIMDRLPLNPNGKIDRAALPVPDADRPAARTPYVAPRDPVEEAIADIWRDVLQIERPGVEDDFFELGGNSLDAVQIAFRIRTAFGVDLGIKQILAEPRISALAVRLAVELDRLVLALPDDELARLLPSES</sequence>
<accession>A0ABW1BMT7</accession>
<keyword evidence="3" id="KW-0597">Phosphoprotein</keyword>
<gene>
    <name evidence="6" type="ORF">ACFPUY_05540</name>
</gene>
<dbReference type="Proteomes" id="UP001596096">
    <property type="component" value="Unassembled WGS sequence"/>
</dbReference>
<dbReference type="InterPro" id="IPR009081">
    <property type="entry name" value="PP-bd_ACP"/>
</dbReference>
<dbReference type="InterPro" id="IPR020845">
    <property type="entry name" value="AMP-binding_CS"/>
</dbReference>
<evidence type="ECO:0000313" key="6">
    <source>
        <dbReference type="EMBL" id="MFC5814535.1"/>
    </source>
</evidence>
<evidence type="ECO:0000256" key="2">
    <source>
        <dbReference type="ARBA" id="ARBA00022450"/>
    </source>
</evidence>
<organism evidence="6 7">
    <name type="scientific">Nonomuraea harbinensis</name>
    <dbReference type="NCBI Taxonomy" id="1286938"/>
    <lineage>
        <taxon>Bacteria</taxon>
        <taxon>Bacillati</taxon>
        <taxon>Actinomycetota</taxon>
        <taxon>Actinomycetes</taxon>
        <taxon>Streptosporangiales</taxon>
        <taxon>Streptosporangiaceae</taxon>
        <taxon>Nonomuraea</taxon>
    </lineage>
</organism>
<feature type="domain" description="Carrier" evidence="5">
    <location>
        <begin position="2046"/>
        <end position="2121"/>
    </location>
</feature>
<dbReference type="CDD" id="cd19531">
    <property type="entry name" value="LCL_NRPS-like"/>
    <property type="match status" value="1"/>
</dbReference>
<protein>
    <submittedName>
        <fullName evidence="6">Non-ribosomal peptide synthetase</fullName>
    </submittedName>
</protein>
<reference evidence="7" key="1">
    <citation type="journal article" date="2019" name="Int. J. Syst. Evol. Microbiol.">
        <title>The Global Catalogue of Microorganisms (GCM) 10K type strain sequencing project: providing services to taxonomists for standard genome sequencing and annotation.</title>
        <authorList>
            <consortium name="The Broad Institute Genomics Platform"/>
            <consortium name="The Broad Institute Genome Sequencing Center for Infectious Disease"/>
            <person name="Wu L."/>
            <person name="Ma J."/>
        </authorList>
    </citation>
    <scope>NUCLEOTIDE SEQUENCE [LARGE SCALE GENOMIC DNA]</scope>
    <source>
        <strain evidence="7">CGMCC 4.7106</strain>
    </source>
</reference>
<keyword evidence="2" id="KW-0596">Phosphopantetheine</keyword>